<dbReference type="EMBL" id="CR522870">
    <property type="protein sequence ID" value="CAG36274.1"/>
    <property type="molecule type" value="Genomic_DNA"/>
</dbReference>
<dbReference type="SUPFAM" id="SSF111369">
    <property type="entry name" value="HlyD-like secretion proteins"/>
    <property type="match status" value="1"/>
</dbReference>
<evidence type="ECO:0000256" key="3">
    <source>
        <dbReference type="ARBA" id="ARBA00022729"/>
    </source>
</evidence>
<keyword evidence="8" id="KW-1185">Reference proteome</keyword>
<organism evidence="7 8">
    <name type="scientific">Desulfotalea psychrophila (strain LSv54 / DSM 12343)</name>
    <dbReference type="NCBI Taxonomy" id="177439"/>
    <lineage>
        <taxon>Bacteria</taxon>
        <taxon>Pseudomonadati</taxon>
        <taxon>Thermodesulfobacteriota</taxon>
        <taxon>Desulfobulbia</taxon>
        <taxon>Desulfobulbales</taxon>
        <taxon>Desulfocapsaceae</taxon>
        <taxon>Desulfotalea</taxon>
    </lineage>
</organism>
<evidence type="ECO:0000256" key="2">
    <source>
        <dbReference type="ARBA" id="ARBA00010602"/>
    </source>
</evidence>
<accession>Q6AN00</accession>
<dbReference type="Gene3D" id="2.40.50.100">
    <property type="match status" value="1"/>
</dbReference>
<dbReference type="eggNOG" id="COG0845">
    <property type="taxonomic scope" value="Bacteria"/>
</dbReference>
<dbReference type="HOGENOM" id="CLU_018816_6_3_7"/>
<dbReference type="PANTHER" id="PTHR32347">
    <property type="entry name" value="EFFLUX SYSTEM COMPONENT YKNX-RELATED"/>
    <property type="match status" value="1"/>
</dbReference>
<sequence>MKRLIFQTTLELFSVKPMGRKKALIAILALATVGAIWLYSTNSTATRGEGLLSRLAFWQEQAGEEGVTVYGHIEIRTARLAFREQGRIREISVDEGDRVKKGQLLGQLDETRLLLQLRGAEAESAAQAQAVKELESGLRPQEIAMARAKVVAGKAQIHRVKLLTKRLRGIVKEGGGSKQQLDDAIAELAVSRALTELARQAYDLAKEGPRTEKILQARNIYKGKRAQVDFINQQLRDSQLRAPRAGIIQSRIAEPGEMAAMNVPALILSLTDEKWVRAYLPEPELGFVNLGMAASVFSDSFPDRPFPGKVGFISPQAEFTPKNVQTTDLRTQLVYEVRIRLDDSRDQLRLGMPVTVKIDRQ</sequence>
<proteinExistence type="inferred from homology"/>
<dbReference type="STRING" id="177439.DP1545"/>
<dbReference type="Pfam" id="PF25954">
    <property type="entry name" value="Beta-barrel_RND_2"/>
    <property type="match status" value="1"/>
</dbReference>
<reference evidence="8" key="1">
    <citation type="journal article" date="2004" name="Environ. Microbiol.">
        <title>The genome of Desulfotalea psychrophila, a sulfate-reducing bacterium from permanently cold Arctic sediments.</title>
        <authorList>
            <person name="Rabus R."/>
            <person name="Ruepp A."/>
            <person name="Frickey T."/>
            <person name="Rattei T."/>
            <person name="Fartmann B."/>
            <person name="Stark M."/>
            <person name="Bauer M."/>
            <person name="Zibat A."/>
            <person name="Lombardot T."/>
            <person name="Becker I."/>
            <person name="Amann J."/>
            <person name="Gellner K."/>
            <person name="Teeling H."/>
            <person name="Leuschner W.D."/>
            <person name="Gloeckner F.-O."/>
            <person name="Lupas A.N."/>
            <person name="Amann R."/>
            <person name="Klenk H.-P."/>
        </authorList>
    </citation>
    <scope>NUCLEOTIDE SEQUENCE [LARGE SCALE GENOMIC DNA]</scope>
    <source>
        <strain evidence="8">DSM 12343 / LSv54</strain>
    </source>
</reference>
<evidence type="ECO:0000313" key="8">
    <source>
        <dbReference type="Proteomes" id="UP000000602"/>
    </source>
</evidence>
<keyword evidence="4" id="KW-0574">Periplasm</keyword>
<comment type="similarity">
    <text evidence="2">Belongs to the UPF0194 family.</text>
</comment>
<dbReference type="Proteomes" id="UP000000602">
    <property type="component" value="Chromosome"/>
</dbReference>
<keyword evidence="3" id="KW-0732">Signal</keyword>
<dbReference type="GO" id="GO:0042597">
    <property type="term" value="C:periplasmic space"/>
    <property type="evidence" value="ECO:0007669"/>
    <property type="project" value="UniProtKB-SubCell"/>
</dbReference>
<dbReference type="RefSeq" id="WP_011188786.1">
    <property type="nucleotide sequence ID" value="NC_006138.1"/>
</dbReference>
<dbReference type="InterPro" id="IPR050465">
    <property type="entry name" value="UPF0194_transport"/>
</dbReference>
<dbReference type="AlphaFoldDB" id="Q6AN00"/>
<evidence type="ECO:0000256" key="5">
    <source>
        <dbReference type="ARBA" id="ARBA00023054"/>
    </source>
</evidence>
<dbReference type="Gene3D" id="2.40.30.170">
    <property type="match status" value="1"/>
</dbReference>
<feature type="domain" description="CusB-like beta-barrel" evidence="6">
    <location>
        <begin position="275"/>
        <end position="360"/>
    </location>
</feature>
<evidence type="ECO:0000259" key="6">
    <source>
        <dbReference type="Pfam" id="PF25954"/>
    </source>
</evidence>
<dbReference type="KEGG" id="dps:DP1545"/>
<dbReference type="InterPro" id="IPR058792">
    <property type="entry name" value="Beta-barrel_RND_2"/>
</dbReference>
<evidence type="ECO:0000256" key="4">
    <source>
        <dbReference type="ARBA" id="ARBA00022764"/>
    </source>
</evidence>
<keyword evidence="5" id="KW-0175">Coiled coil</keyword>
<dbReference type="PANTHER" id="PTHR32347:SF29">
    <property type="entry name" value="UPF0194 MEMBRANE PROTEIN YBHG"/>
    <property type="match status" value="1"/>
</dbReference>
<comment type="subcellular location">
    <subcellularLocation>
        <location evidence="1">Periplasm</location>
    </subcellularLocation>
</comment>
<dbReference type="OrthoDB" id="9778236at2"/>
<gene>
    <name evidence="7" type="ordered locus">DP1545</name>
</gene>
<evidence type="ECO:0000313" key="7">
    <source>
        <dbReference type="EMBL" id="CAG36274.1"/>
    </source>
</evidence>
<dbReference type="PRINTS" id="PR01490">
    <property type="entry name" value="RTXTOXIND"/>
</dbReference>
<evidence type="ECO:0000256" key="1">
    <source>
        <dbReference type="ARBA" id="ARBA00004418"/>
    </source>
</evidence>
<protein>
    <recommendedName>
        <fullName evidence="6">CusB-like beta-barrel domain-containing protein</fullName>
    </recommendedName>
</protein>
<name>Q6AN00_DESPS</name>